<dbReference type="GO" id="GO:0016788">
    <property type="term" value="F:hydrolase activity, acting on ester bonds"/>
    <property type="evidence" value="ECO:0007669"/>
    <property type="project" value="InterPro"/>
</dbReference>
<feature type="binding site" evidence="1">
    <location>
        <position position="8"/>
    </location>
    <ligand>
        <name>a divalent metal cation</name>
        <dbReference type="ChEBI" id="CHEBI:60240"/>
        <label>1</label>
    </ligand>
</feature>
<dbReference type="EMBL" id="AVQI01000084">
    <property type="protein sequence ID" value="ERJ97636.1"/>
    <property type="molecule type" value="Genomic_DNA"/>
</dbReference>
<dbReference type="RefSeq" id="WP_021330558.1">
    <property type="nucleotide sequence ID" value="NZ_AUZJ01000042.1"/>
</dbReference>
<evidence type="ECO:0000313" key="4">
    <source>
        <dbReference type="Proteomes" id="UP000016412"/>
    </source>
</evidence>
<evidence type="ECO:0000313" key="5">
    <source>
        <dbReference type="Proteomes" id="UP000016646"/>
    </source>
</evidence>
<dbReference type="STRING" id="1125725.HMPREF1325_1494"/>
<protein>
    <submittedName>
        <fullName evidence="2">Hydrolase, TatD family</fullName>
    </submittedName>
</protein>
<dbReference type="PATRIC" id="fig|1125725.3.peg.1505"/>
<evidence type="ECO:0000313" key="3">
    <source>
        <dbReference type="EMBL" id="ERJ97636.1"/>
    </source>
</evidence>
<keyword evidence="2" id="KW-0378">Hydrolase</keyword>
<dbReference type="InterPro" id="IPR001130">
    <property type="entry name" value="TatD-like"/>
</dbReference>
<feature type="binding site" evidence="1">
    <location>
        <position position="158"/>
    </location>
    <ligand>
        <name>a divalent metal cation</name>
        <dbReference type="ChEBI" id="CHEBI:60240"/>
        <label>2</label>
    </ligand>
</feature>
<dbReference type="PANTHER" id="PTHR46124">
    <property type="entry name" value="D-AMINOACYL-TRNA DEACYLASE"/>
    <property type="match status" value="1"/>
</dbReference>
<evidence type="ECO:0000313" key="2">
    <source>
        <dbReference type="EMBL" id="ERF60506.1"/>
    </source>
</evidence>
<dbReference type="SUPFAM" id="SSF51556">
    <property type="entry name" value="Metallo-dependent hydrolases"/>
    <property type="match status" value="1"/>
</dbReference>
<dbReference type="InterPro" id="IPR032466">
    <property type="entry name" value="Metal_Hydrolase"/>
</dbReference>
<proteinExistence type="predicted"/>
<keyword evidence="1" id="KW-0479">Metal-binding</keyword>
<evidence type="ECO:0000256" key="1">
    <source>
        <dbReference type="PIRSR" id="PIRSR005902-1"/>
    </source>
</evidence>
<feature type="binding site" evidence="1">
    <location>
        <position position="6"/>
    </location>
    <ligand>
        <name>a divalent metal cation</name>
        <dbReference type="ChEBI" id="CHEBI:60240"/>
        <label>1</label>
    </ligand>
</feature>
<comment type="caution">
    <text evidence="2">The sequence shown here is derived from an EMBL/GenBank/DDBJ whole genome shotgun (WGS) entry which is preliminary data.</text>
</comment>
<dbReference type="PIRSF" id="PIRSF005902">
    <property type="entry name" value="DNase_TatD"/>
    <property type="match status" value="1"/>
</dbReference>
<dbReference type="GO" id="GO:0046872">
    <property type="term" value="F:metal ion binding"/>
    <property type="evidence" value="ECO:0007669"/>
    <property type="project" value="UniProtKB-KW"/>
</dbReference>
<dbReference type="Proteomes" id="UP000016646">
    <property type="component" value="Unassembled WGS sequence"/>
</dbReference>
<gene>
    <name evidence="3" type="ORF">HMPREF0860_0488</name>
    <name evidence="2" type="ORF">HMPREF1325_1494</name>
</gene>
<dbReference type="EMBL" id="AUZJ01000042">
    <property type="protein sequence ID" value="ERF60506.1"/>
    <property type="molecule type" value="Genomic_DNA"/>
</dbReference>
<dbReference type="Gene3D" id="3.20.20.140">
    <property type="entry name" value="Metal-dependent hydrolases"/>
    <property type="match status" value="1"/>
</dbReference>
<dbReference type="AlphaFoldDB" id="U2KGI5"/>
<dbReference type="Pfam" id="PF01026">
    <property type="entry name" value="TatD_DNase"/>
    <property type="match status" value="1"/>
</dbReference>
<organism evidence="2 4">
    <name type="scientific">Treponema socranskii subsp. socranskii VPI DR56BR1116 = ATCC 35536</name>
    <dbReference type="NCBI Taxonomy" id="1125725"/>
    <lineage>
        <taxon>Bacteria</taxon>
        <taxon>Pseudomonadati</taxon>
        <taxon>Spirochaetota</taxon>
        <taxon>Spirochaetia</taxon>
        <taxon>Spirochaetales</taxon>
        <taxon>Treponemataceae</taxon>
        <taxon>Treponema</taxon>
    </lineage>
</organism>
<name>U2KGI5_TRESO</name>
<dbReference type="eggNOG" id="COG0084">
    <property type="taxonomic scope" value="Bacteria"/>
</dbReference>
<feature type="binding site" evidence="1">
    <location>
        <position position="181"/>
    </location>
    <ligand>
        <name>a divalent metal cation</name>
        <dbReference type="ChEBI" id="CHEBI:60240"/>
        <label>2</label>
    </ligand>
</feature>
<sequence>MFSDTHFHFSKMCERTGSDGAEILSEMAKRNCLFALDIGTESGDLSARKAALEKALSLVSGELQKNARRMLHYTAGLWPSSDAIMHRKEMTETLEKDIASFSEKIAAIGECGIDRHWNPAADGRYESDSDRAMREGECELFEMQIELAKKLNVPVVVHSRDGFEDTYRCIKNSKYDRGIIHCFSYGIEEACAFLDCGWYISFSGSVTYAKRGKADEMQKLLSCVPSDRILCETDSPYLAPVPYRGKTNTPLFVEHVYRYVAKARNLSPEALGEIVDENCRRLFVLEG</sequence>
<keyword evidence="5" id="KW-1185">Reference proteome</keyword>
<accession>U2KGI5</accession>
<dbReference type="OrthoDB" id="9810005at2"/>
<dbReference type="Proteomes" id="UP000016412">
    <property type="component" value="Unassembled WGS sequence"/>
</dbReference>
<feature type="binding site" evidence="1">
    <location>
        <position position="110"/>
    </location>
    <ligand>
        <name>a divalent metal cation</name>
        <dbReference type="ChEBI" id="CHEBI:60240"/>
        <label>1</label>
    </ligand>
</feature>
<reference evidence="4 5" key="1">
    <citation type="submission" date="2013-08" db="EMBL/GenBank/DDBJ databases">
        <authorList>
            <person name="Durkin A.S."/>
            <person name="Haft D.R."/>
            <person name="McCorrison J."/>
            <person name="Torralba M."/>
            <person name="Gillis M."/>
            <person name="Haft D.H."/>
            <person name="Methe B."/>
            <person name="Sutton G."/>
            <person name="Nelson K.E."/>
        </authorList>
    </citation>
    <scope>NUCLEOTIDE SEQUENCE [LARGE SCALE GENOMIC DNA]</scope>
    <source>
        <strain evidence="3 5">ATCC 35536</strain>
        <strain evidence="2 4">VPI DR56BR1116</strain>
    </source>
</reference>
<dbReference type="GO" id="GO:0005829">
    <property type="term" value="C:cytosol"/>
    <property type="evidence" value="ECO:0007669"/>
    <property type="project" value="TreeGrafter"/>
</dbReference>
<dbReference type="CDD" id="cd01310">
    <property type="entry name" value="TatD_DNAse"/>
    <property type="match status" value="1"/>
</dbReference>
<dbReference type="PANTHER" id="PTHR46124:SF2">
    <property type="entry name" value="D-AMINOACYL-TRNA DEACYLASE"/>
    <property type="match status" value="1"/>
</dbReference>
<feature type="binding site" evidence="1">
    <location>
        <position position="234"/>
    </location>
    <ligand>
        <name>a divalent metal cation</name>
        <dbReference type="ChEBI" id="CHEBI:60240"/>
        <label>1</label>
    </ligand>
</feature>